<reference evidence="1" key="2">
    <citation type="submission" date="2025-05" db="UniProtKB">
        <authorList>
            <consortium name="EnsemblMetazoa"/>
        </authorList>
    </citation>
    <scope>IDENTIFICATION</scope>
    <source>
        <strain evidence="1">Foshan</strain>
    </source>
</reference>
<dbReference type="RefSeq" id="XP_062716547.1">
    <property type="nucleotide sequence ID" value="XM_062860563.1"/>
</dbReference>
<dbReference type="Proteomes" id="UP000069940">
    <property type="component" value="Unassembled WGS sequence"/>
</dbReference>
<reference evidence="2" key="1">
    <citation type="journal article" date="2015" name="Proc. Natl. Acad. Sci. U.S.A.">
        <title>Genome sequence of the Asian Tiger mosquito, Aedes albopictus, reveals insights into its biology, genetics, and evolution.</title>
        <authorList>
            <person name="Chen X.G."/>
            <person name="Jiang X."/>
            <person name="Gu J."/>
            <person name="Xu M."/>
            <person name="Wu Y."/>
            <person name="Deng Y."/>
            <person name="Zhang C."/>
            <person name="Bonizzoni M."/>
            <person name="Dermauw W."/>
            <person name="Vontas J."/>
            <person name="Armbruster P."/>
            <person name="Huang X."/>
            <person name="Yang Y."/>
            <person name="Zhang H."/>
            <person name="He W."/>
            <person name="Peng H."/>
            <person name="Liu Y."/>
            <person name="Wu K."/>
            <person name="Chen J."/>
            <person name="Lirakis M."/>
            <person name="Topalis P."/>
            <person name="Van Leeuwen T."/>
            <person name="Hall A.B."/>
            <person name="Jiang X."/>
            <person name="Thorpe C."/>
            <person name="Mueller R.L."/>
            <person name="Sun C."/>
            <person name="Waterhouse R.M."/>
            <person name="Yan G."/>
            <person name="Tu Z.J."/>
            <person name="Fang X."/>
            <person name="James A.A."/>
        </authorList>
    </citation>
    <scope>NUCLEOTIDE SEQUENCE [LARGE SCALE GENOMIC DNA]</scope>
    <source>
        <strain evidence="2">Foshan</strain>
    </source>
</reference>
<evidence type="ECO:0000313" key="2">
    <source>
        <dbReference type="Proteomes" id="UP000069940"/>
    </source>
</evidence>
<accession>A0ABM1Z5V3</accession>
<dbReference type="GeneID" id="134291980"/>
<keyword evidence="2" id="KW-1185">Reference proteome</keyword>
<protein>
    <submittedName>
        <fullName evidence="1">Uncharacterized protein</fullName>
    </submittedName>
</protein>
<proteinExistence type="predicted"/>
<name>A0ABM1Z5V3_AEDAL</name>
<evidence type="ECO:0000313" key="1">
    <source>
        <dbReference type="EnsemblMetazoa" id="AALFPA23_015356.P22299"/>
    </source>
</evidence>
<organism evidence="1 2">
    <name type="scientific">Aedes albopictus</name>
    <name type="common">Asian tiger mosquito</name>
    <name type="synonym">Stegomyia albopicta</name>
    <dbReference type="NCBI Taxonomy" id="7160"/>
    <lineage>
        <taxon>Eukaryota</taxon>
        <taxon>Metazoa</taxon>
        <taxon>Ecdysozoa</taxon>
        <taxon>Arthropoda</taxon>
        <taxon>Hexapoda</taxon>
        <taxon>Insecta</taxon>
        <taxon>Pterygota</taxon>
        <taxon>Neoptera</taxon>
        <taxon>Endopterygota</taxon>
        <taxon>Diptera</taxon>
        <taxon>Nematocera</taxon>
        <taxon>Culicoidea</taxon>
        <taxon>Culicidae</taxon>
        <taxon>Culicinae</taxon>
        <taxon>Aedini</taxon>
        <taxon>Aedes</taxon>
        <taxon>Stegomyia</taxon>
    </lineage>
</organism>
<sequence length="392" mass="43711">MDSGDTSSIRKKSIKERLRLLEQQHLIRITQLEEEGRRSRQAYERSVERIEQATAKAITKIKLHCKAKRDARARTSERENVGETLPVVHSSFSDGTLVESICSPPVQCDGIASAPHRPSIQIVRPNALRHFIPGTENDEEDLHTTFSPELAGGIDAIENFRSKEGSSMQTVLHSTVGVKSCFHSTVHLETLSKSNSSRSMGQPEIVNITTTIVDQSLNAEKAYSVTKPITVTQIKIETNCDYPEQELSHHSSLLEYIASRSRMCKGEPIRKIVVVALFTCDSSRSNVVEMDSLMVSKYSSIPTETVGRVFVAEKMDFDGRCDPLRKIDSIGFDPGGLKNGAQVKLVLVKRPICVNYLVNNSVHEYSHSERLSWDAARRLESPMCRLSIATES</sequence>
<dbReference type="EnsemblMetazoa" id="AALFPA23_015356.R22299">
    <property type="protein sequence ID" value="AALFPA23_015356.P22299"/>
    <property type="gene ID" value="AALFPA23_015356"/>
</dbReference>